<organism evidence="1 2">
    <name type="scientific">Trypanosoma theileri</name>
    <dbReference type="NCBI Taxonomy" id="67003"/>
    <lineage>
        <taxon>Eukaryota</taxon>
        <taxon>Discoba</taxon>
        <taxon>Euglenozoa</taxon>
        <taxon>Kinetoplastea</taxon>
        <taxon>Metakinetoplastina</taxon>
        <taxon>Trypanosomatida</taxon>
        <taxon>Trypanosomatidae</taxon>
        <taxon>Trypanosoma</taxon>
    </lineage>
</organism>
<accession>A0A1X0NSN9</accession>
<comment type="caution">
    <text evidence="1">The sequence shown here is derived from an EMBL/GenBank/DDBJ whole genome shotgun (WGS) entry which is preliminary data.</text>
</comment>
<name>A0A1X0NSN9_9TRYP</name>
<evidence type="ECO:0000313" key="2">
    <source>
        <dbReference type="Proteomes" id="UP000192257"/>
    </source>
</evidence>
<dbReference type="OrthoDB" id="251991at2759"/>
<keyword evidence="2" id="KW-1185">Reference proteome</keyword>
<gene>
    <name evidence="1" type="ORF">TM35_000201230</name>
</gene>
<dbReference type="RefSeq" id="XP_028881780.1">
    <property type="nucleotide sequence ID" value="XM_029026808.1"/>
</dbReference>
<evidence type="ECO:0000313" key="1">
    <source>
        <dbReference type="EMBL" id="ORC87714.1"/>
    </source>
</evidence>
<proteinExistence type="predicted"/>
<dbReference type="AlphaFoldDB" id="A0A1X0NSN9"/>
<dbReference type="Proteomes" id="UP000192257">
    <property type="component" value="Unassembled WGS sequence"/>
</dbReference>
<dbReference type="EMBL" id="NBCO01000020">
    <property type="protein sequence ID" value="ORC87714.1"/>
    <property type="molecule type" value="Genomic_DNA"/>
</dbReference>
<sequence length="835" mass="95811">MSQQEQQCQRSLSLQCWDACLHYELARAEIWSQLKNSDLFENDWMSGDTLLSIEDKTCMMALHHIAFDSLGFTSEVNIRNFLQDFKKKKNKHFTDMKDDRISMDMFISLLESVKLVSNAVNILHTLWGTLLQMEELLVKCIIDESNTRTALEVKQRELREELFSFARQWEYAERLQEQLEQRVYLSTLHTVATREGRRRGCIDNDDNNDNNNDNNAIAVDRRKISRIREALHPDGEKQQQLTQQTLQIKRLSHLCEQLEILHEELHVAQMYETLSLEQIRREEFNQFVQLCKEESKKLQYDDQLSRMEQQLGIIGRFVIGLSVSTLGRKGHDAILQQMRNQKTADISIANTDIHISSDPNNHSITNDFTWLVKCDTDDNSHYCVSSIITTSQPFSLLQQQCVLDPSCYKSLDTVEVSTHHEGNVFNTPMRNVEEEDSTVEKALHRTFDSLVRLNHMELSDVFQRISNQQEEEKEKEKLKESSQYEKVSIPNDVVLFPSFLIFITCCDLHVIGSPALAFARHCRPCIDPNFAEKMKSHHSYQGNEWIADQAMNYNDFCAFLMDQASLEYVRDAFLFTPNALLKRIVINIIIPKWLNEVKAQTVTNKKDNLGEMNSLNSSTMKLHCSNDLCVLLDTAVSWLQMNMCTVKDFALAYKKYVLEYKCSIKPDEGRCSFTTTPVLLALLFPSSLSSSLLLLLGVEESTKKRIEGMHINCDISRLEVLRRSCGHAFLEASQIVSDDGSLDGVTAWLSVGVTSINRDKLMQRVSAAIKDILCFNFEEGIYYDNDLLPNGEGDIISYHTPISWILLLAVCVKLSFDDSVSVGKLDELFGLLIVS</sequence>
<protein>
    <submittedName>
        <fullName evidence="1">Uncharacterized protein</fullName>
    </submittedName>
</protein>
<dbReference type="VEuPathDB" id="TriTrypDB:TM35_000201230"/>
<dbReference type="GeneID" id="39986588"/>
<reference evidence="1 2" key="1">
    <citation type="submission" date="2017-03" db="EMBL/GenBank/DDBJ databases">
        <title>An alternative strategy for trypanosome survival in the mammalian bloodstream revealed through genome and transcriptome analysis of the ubiquitous bovine parasite Trypanosoma (Megatrypanum) theileri.</title>
        <authorList>
            <person name="Kelly S."/>
            <person name="Ivens A."/>
            <person name="Mott A."/>
            <person name="O'Neill E."/>
            <person name="Emms D."/>
            <person name="Macleod O."/>
            <person name="Voorheis P."/>
            <person name="Matthews J."/>
            <person name="Matthews K."/>
            <person name="Carrington M."/>
        </authorList>
    </citation>
    <scope>NUCLEOTIDE SEQUENCE [LARGE SCALE GENOMIC DNA]</scope>
    <source>
        <strain evidence="1">Edinburgh</strain>
    </source>
</reference>